<keyword evidence="5 9" id="KW-0418">Kinase</keyword>
<comment type="similarity">
    <text evidence="1 8">Belongs to the ATP:guanido phosphotransferase family.</text>
</comment>
<dbReference type="Proteomes" id="UP000593565">
    <property type="component" value="Unassembled WGS sequence"/>
</dbReference>
<dbReference type="InterPro" id="IPR000749">
    <property type="entry name" value="ATP-guanido_PTrfase"/>
</dbReference>
<feature type="binding site" evidence="9">
    <location>
        <begin position="135"/>
        <end position="139"/>
    </location>
    <ligand>
        <name>ATP</name>
        <dbReference type="ChEBI" id="CHEBI:30616"/>
    </ligand>
</feature>
<dbReference type="InterPro" id="IPR014746">
    <property type="entry name" value="Gln_synth/guanido_kin_cat_dom"/>
</dbReference>
<feature type="binding site" evidence="9">
    <location>
        <position position="243"/>
    </location>
    <ligand>
        <name>ATP</name>
        <dbReference type="ChEBI" id="CHEBI:30616"/>
    </ligand>
</feature>
<gene>
    <name evidence="12" type="ORF">AMELA_G00049750</name>
</gene>
<evidence type="ECO:0000259" key="10">
    <source>
        <dbReference type="PROSITE" id="PS51509"/>
    </source>
</evidence>
<feature type="domain" description="Phosphagen kinase C-terminal" evidence="11">
    <location>
        <begin position="132"/>
        <end position="292"/>
    </location>
</feature>
<dbReference type="FunFam" id="3.30.590.10:FF:000026">
    <property type="entry name" value="Creatine kinase B-type"/>
    <property type="match status" value="1"/>
</dbReference>
<dbReference type="PANTHER" id="PTHR11547:SF23">
    <property type="entry name" value="CREATINE KINASE B-TYPE"/>
    <property type="match status" value="1"/>
</dbReference>
<dbReference type="PANTHER" id="PTHR11547">
    <property type="entry name" value="ARGININE OR CREATINE KINASE"/>
    <property type="match status" value="1"/>
</dbReference>
<evidence type="ECO:0000256" key="6">
    <source>
        <dbReference type="ARBA" id="ARBA00022840"/>
    </source>
</evidence>
<protein>
    <recommendedName>
        <fullName evidence="2">creatine kinase</fullName>
        <ecNumber evidence="2">2.7.3.2</ecNumber>
    </recommendedName>
</protein>
<dbReference type="SUPFAM" id="SSF48034">
    <property type="entry name" value="Guanido kinase N-terminal domain"/>
    <property type="match status" value="1"/>
</dbReference>
<organism evidence="12 13">
    <name type="scientific">Ameiurus melas</name>
    <name type="common">Black bullhead</name>
    <name type="synonym">Silurus melas</name>
    <dbReference type="NCBI Taxonomy" id="219545"/>
    <lineage>
        <taxon>Eukaryota</taxon>
        <taxon>Metazoa</taxon>
        <taxon>Chordata</taxon>
        <taxon>Craniata</taxon>
        <taxon>Vertebrata</taxon>
        <taxon>Euteleostomi</taxon>
        <taxon>Actinopterygii</taxon>
        <taxon>Neopterygii</taxon>
        <taxon>Teleostei</taxon>
        <taxon>Ostariophysi</taxon>
        <taxon>Siluriformes</taxon>
        <taxon>Ictaluridae</taxon>
        <taxon>Ameiurus</taxon>
    </lineage>
</organism>
<comment type="catalytic activity">
    <reaction evidence="7">
        <text>creatine + ATP = N-phosphocreatine + ADP + H(+)</text>
        <dbReference type="Rhea" id="RHEA:17157"/>
        <dbReference type="ChEBI" id="CHEBI:15378"/>
        <dbReference type="ChEBI" id="CHEBI:30616"/>
        <dbReference type="ChEBI" id="CHEBI:57947"/>
        <dbReference type="ChEBI" id="CHEBI:58092"/>
        <dbReference type="ChEBI" id="CHEBI:456216"/>
        <dbReference type="EC" id="2.7.3.2"/>
    </reaction>
    <physiologicalReaction direction="left-to-right" evidence="7">
        <dbReference type="Rhea" id="RHEA:17158"/>
    </physiologicalReaction>
</comment>
<evidence type="ECO:0000313" key="12">
    <source>
        <dbReference type="EMBL" id="KAF4090239.1"/>
    </source>
</evidence>
<keyword evidence="4 9" id="KW-0547">Nucleotide-binding</keyword>
<keyword evidence="13" id="KW-1185">Reference proteome</keyword>
<evidence type="ECO:0000259" key="11">
    <source>
        <dbReference type="PROSITE" id="PS51510"/>
    </source>
</evidence>
<feature type="binding site" evidence="9">
    <location>
        <position position="198"/>
    </location>
    <ligand>
        <name>ATP</name>
        <dbReference type="ChEBI" id="CHEBI:30616"/>
    </ligand>
</feature>
<dbReference type="PROSITE" id="PS51510">
    <property type="entry name" value="PHOSPHAGEN_KINASE_C"/>
    <property type="match status" value="2"/>
</dbReference>
<dbReference type="InterPro" id="IPR022413">
    <property type="entry name" value="ATP-guanido_PTrfase_N"/>
</dbReference>
<dbReference type="GO" id="GO:0004111">
    <property type="term" value="F:creatine kinase activity"/>
    <property type="evidence" value="ECO:0007669"/>
    <property type="project" value="UniProtKB-EC"/>
</dbReference>
<dbReference type="EC" id="2.7.3.2" evidence="2"/>
<feature type="domain" description="Phosphagen kinase N-terminal" evidence="10">
    <location>
        <begin position="18"/>
        <end position="105"/>
    </location>
</feature>
<name>A0A7J6B786_AMEME</name>
<dbReference type="CDD" id="cd00716">
    <property type="entry name" value="creatine_kinase_like"/>
    <property type="match status" value="1"/>
</dbReference>
<dbReference type="FunFam" id="1.10.135.10:FF:000001">
    <property type="entry name" value="Creatine kinase M-type"/>
    <property type="match status" value="1"/>
</dbReference>
<dbReference type="PROSITE" id="PS51509">
    <property type="entry name" value="PHOSPHAGEN_KINASE_N"/>
    <property type="match status" value="1"/>
</dbReference>
<dbReference type="SUPFAM" id="SSF55931">
    <property type="entry name" value="Glutamine synthetase/guanido kinase"/>
    <property type="match status" value="1"/>
</dbReference>
<dbReference type="GO" id="GO:0046314">
    <property type="term" value="P:phosphocreatine biosynthetic process"/>
    <property type="evidence" value="ECO:0007669"/>
    <property type="project" value="InterPro"/>
</dbReference>
<evidence type="ECO:0000256" key="7">
    <source>
        <dbReference type="ARBA" id="ARBA00048857"/>
    </source>
</evidence>
<feature type="domain" description="Phosphagen kinase C-terminal" evidence="11">
    <location>
        <begin position="293"/>
        <end position="347"/>
    </location>
</feature>
<dbReference type="Gene3D" id="1.10.135.10">
    <property type="entry name" value="ATP:guanido phosphotransferase, N-terminal domain"/>
    <property type="match status" value="1"/>
</dbReference>
<dbReference type="InterPro" id="IPR022414">
    <property type="entry name" value="ATP-guanido_PTrfase_cat"/>
</dbReference>
<accession>A0A7J6B786</accession>
<evidence type="ECO:0000256" key="8">
    <source>
        <dbReference type="PROSITE-ProRule" id="PRU00842"/>
    </source>
</evidence>
<evidence type="ECO:0000313" key="13">
    <source>
        <dbReference type="Proteomes" id="UP000593565"/>
    </source>
</evidence>
<evidence type="ECO:0000256" key="4">
    <source>
        <dbReference type="ARBA" id="ARBA00022741"/>
    </source>
</evidence>
<keyword evidence="6 9" id="KW-0067">ATP-binding</keyword>
<comment type="caution">
    <text evidence="9">Lacks conserved residue(s) required for the propagation of feature annotation.</text>
</comment>
<dbReference type="EMBL" id="JAAGNN010000004">
    <property type="protein sequence ID" value="KAF4090239.1"/>
    <property type="molecule type" value="Genomic_DNA"/>
</dbReference>
<dbReference type="InterPro" id="IPR036802">
    <property type="entry name" value="ATP-guanido_PTrfase_N_sf"/>
</dbReference>
<reference evidence="12 13" key="1">
    <citation type="submission" date="2020-02" db="EMBL/GenBank/DDBJ databases">
        <title>A chromosome-scale genome assembly of the black bullhead catfish (Ameiurus melas).</title>
        <authorList>
            <person name="Wen M."/>
            <person name="Zham M."/>
            <person name="Cabau C."/>
            <person name="Klopp C."/>
            <person name="Donnadieu C."/>
            <person name="Roques C."/>
            <person name="Bouchez O."/>
            <person name="Lampietro C."/>
            <person name="Jouanno E."/>
            <person name="Herpin A."/>
            <person name="Louis A."/>
            <person name="Berthelot C."/>
            <person name="Parey E."/>
            <person name="Roest-Crollius H."/>
            <person name="Braasch I."/>
            <person name="Postlethwait J."/>
            <person name="Robinson-Rechavi M."/>
            <person name="Echchiki A."/>
            <person name="Begum T."/>
            <person name="Montfort J."/>
            <person name="Schartl M."/>
            <person name="Bobe J."/>
            <person name="Guiguen Y."/>
        </authorList>
    </citation>
    <scope>NUCLEOTIDE SEQUENCE [LARGE SCALE GENOMIC DNA]</scope>
    <source>
        <strain evidence="12">M_S1</strain>
        <tissue evidence="12">Blood</tissue>
    </source>
</reference>
<proteinExistence type="inferred from homology"/>
<evidence type="ECO:0000256" key="9">
    <source>
        <dbReference type="PROSITE-ProRule" id="PRU00843"/>
    </source>
</evidence>
<dbReference type="GO" id="GO:0005524">
    <property type="term" value="F:ATP binding"/>
    <property type="evidence" value="ECO:0007669"/>
    <property type="project" value="UniProtKB-UniRule"/>
</dbReference>
<keyword evidence="3 9" id="KW-0808">Transferase</keyword>
<evidence type="ECO:0000256" key="5">
    <source>
        <dbReference type="ARBA" id="ARBA00022777"/>
    </source>
</evidence>
<dbReference type="Pfam" id="PF00217">
    <property type="entry name" value="ATP-gua_Ptrans"/>
    <property type="match status" value="2"/>
</dbReference>
<dbReference type="AlphaFoldDB" id="A0A7J6B786"/>
<dbReference type="Gene3D" id="3.30.590.10">
    <property type="entry name" value="Glutamine synthetase/guanido kinase, catalytic domain"/>
    <property type="match status" value="2"/>
</dbReference>
<feature type="binding site" evidence="9">
    <location>
        <begin position="300"/>
        <end position="305"/>
    </location>
    <ligand>
        <name>ATP</name>
        <dbReference type="ChEBI" id="CHEBI:30616"/>
    </ligand>
</feature>
<comment type="caution">
    <text evidence="12">The sequence shown here is derived from an EMBL/GenBank/DDBJ whole genome shotgun (WGS) entry which is preliminary data.</text>
</comment>
<dbReference type="GO" id="GO:0005615">
    <property type="term" value="C:extracellular space"/>
    <property type="evidence" value="ECO:0007669"/>
    <property type="project" value="TreeGrafter"/>
</dbReference>
<evidence type="ECO:0000256" key="2">
    <source>
        <dbReference type="ARBA" id="ARBA00012231"/>
    </source>
</evidence>
<dbReference type="Pfam" id="PF02807">
    <property type="entry name" value="ATP-gua_PtransN"/>
    <property type="match status" value="1"/>
</dbReference>
<sequence>MGSGVSTLPSGNTHNQLKMKYSSEAEYPDLTKHNNHMAKVLTPQLYERLRSKQTPSGFTLDDVIQTGVDNPGHPFIMTVGCVAGDEETYEVFKDLLDPVIMDRHGGYKPTDKHKTDLNPANLKGGDDLDPNYVLSSRVRTGRSIRGFCLPPHCSRGERRAVEKLSVEALGALSGDLKGKYYALKNMSDAEQQQLIDDHFLFDKPVSPLLLASGMARDWPDARGIWHNVNKTFLVWVNEEDHLRVISMQKGGNMKEVFTRFCTGLTKIEELFKSKGHAFMWNEHLGYVLTCPSKRLRLQKRGTGGVDTAAVGGVFDISNADRLGFSEVELVQMVVDGVKLLVEMEKRLEKGQAIDDLIPVQK</sequence>
<evidence type="ECO:0000256" key="3">
    <source>
        <dbReference type="ARBA" id="ARBA00022679"/>
    </source>
</evidence>
<evidence type="ECO:0000256" key="1">
    <source>
        <dbReference type="ARBA" id="ARBA00006798"/>
    </source>
</evidence>